<dbReference type="PIRSF" id="PIRSF004669">
    <property type="entry name" value="FliQ"/>
    <property type="match status" value="1"/>
</dbReference>
<keyword evidence="3" id="KW-1003">Cell membrane</keyword>
<dbReference type="Proteomes" id="UP000478571">
    <property type="component" value="Unassembled WGS sequence"/>
</dbReference>
<keyword evidence="4 7" id="KW-0812">Transmembrane</keyword>
<dbReference type="RefSeq" id="WP_160931432.1">
    <property type="nucleotide sequence ID" value="NZ_WWEU01000005.1"/>
</dbReference>
<proteinExistence type="inferred from homology"/>
<evidence type="ECO:0000256" key="6">
    <source>
        <dbReference type="ARBA" id="ARBA00023136"/>
    </source>
</evidence>
<reference evidence="8 9" key="1">
    <citation type="submission" date="2020-01" db="EMBL/GenBank/DDBJ databases">
        <title>Draft Genome Sequence of Vibrio sp. strain OCN044, Isolated from a Healthy Coral at Palmyra Atoll.</title>
        <authorList>
            <person name="Videau P."/>
            <person name="Loughran R."/>
            <person name="Esquivel A."/>
            <person name="Deadmond M."/>
            <person name="Paddock B.E."/>
            <person name="Saw J.H."/>
            <person name="Ushijima B."/>
        </authorList>
    </citation>
    <scope>NUCLEOTIDE SEQUENCE [LARGE SCALE GENOMIC DNA]</scope>
    <source>
        <strain evidence="8 9">OCN044</strain>
    </source>
</reference>
<evidence type="ECO:0000256" key="2">
    <source>
        <dbReference type="ARBA" id="ARBA00006156"/>
    </source>
</evidence>
<keyword evidence="8" id="KW-0966">Cell projection</keyword>
<evidence type="ECO:0000313" key="9">
    <source>
        <dbReference type="Proteomes" id="UP000478571"/>
    </source>
</evidence>
<evidence type="ECO:0000313" key="8">
    <source>
        <dbReference type="EMBL" id="MYM60637.1"/>
    </source>
</evidence>
<dbReference type="AlphaFoldDB" id="A0A6L8LWY7"/>
<name>A0A6L8LWY7_9VIBR</name>
<dbReference type="PRINTS" id="PR00952">
    <property type="entry name" value="TYPE3IMQPROT"/>
</dbReference>
<feature type="transmembrane region" description="Helical" evidence="7">
    <location>
        <begin position="16"/>
        <end position="39"/>
    </location>
</feature>
<evidence type="ECO:0000256" key="7">
    <source>
        <dbReference type="SAM" id="Phobius"/>
    </source>
</evidence>
<dbReference type="EMBL" id="WWEU01000005">
    <property type="protein sequence ID" value="MYM60637.1"/>
    <property type="molecule type" value="Genomic_DNA"/>
</dbReference>
<dbReference type="GO" id="GO:0005886">
    <property type="term" value="C:plasma membrane"/>
    <property type="evidence" value="ECO:0007669"/>
    <property type="project" value="UniProtKB-SubCell"/>
</dbReference>
<evidence type="ECO:0000256" key="4">
    <source>
        <dbReference type="ARBA" id="ARBA00022692"/>
    </source>
</evidence>
<keyword evidence="9" id="KW-1185">Reference proteome</keyword>
<comment type="subcellular location">
    <subcellularLocation>
        <location evidence="1">Cell membrane</location>
        <topology evidence="1">Multi-pass membrane protein</topology>
    </subcellularLocation>
</comment>
<gene>
    <name evidence="8" type="primary">fliQ</name>
    <name evidence="8" type="ORF">GTG28_15500</name>
</gene>
<dbReference type="Pfam" id="PF01313">
    <property type="entry name" value="Bac_export_3"/>
    <property type="match status" value="1"/>
</dbReference>
<comment type="similarity">
    <text evidence="2">Belongs to the FliQ/MopD/SpaQ family.</text>
</comment>
<sequence length="87" mass="9587">MNSDSASYLLSELMNVAFLVCSPVLFVALGVGVLISILQVVTQIQEMTLTFVPKMLAVAGTIMLLSNWMLNLLKEFTEFTFYYAAGL</sequence>
<protein>
    <submittedName>
        <fullName evidence="8">Flagellar type III secretion system protein FliQ</fullName>
    </submittedName>
</protein>
<organism evidence="8 9">
    <name type="scientific">Vibrio tetraodonis subsp. pristinus</name>
    <dbReference type="NCBI Taxonomy" id="2695891"/>
    <lineage>
        <taxon>Bacteria</taxon>
        <taxon>Pseudomonadati</taxon>
        <taxon>Pseudomonadota</taxon>
        <taxon>Gammaproteobacteria</taxon>
        <taxon>Vibrionales</taxon>
        <taxon>Vibrionaceae</taxon>
        <taxon>Vibrio</taxon>
    </lineage>
</organism>
<keyword evidence="8" id="KW-0282">Flagellum</keyword>
<feature type="transmembrane region" description="Helical" evidence="7">
    <location>
        <begin position="51"/>
        <end position="70"/>
    </location>
</feature>
<comment type="caution">
    <text evidence="8">The sequence shown here is derived from an EMBL/GenBank/DDBJ whole genome shotgun (WGS) entry which is preliminary data.</text>
</comment>
<keyword evidence="6 7" id="KW-0472">Membrane</keyword>
<accession>A0A6L8LWY7</accession>
<dbReference type="InterPro" id="IPR002191">
    <property type="entry name" value="Bac_export_3"/>
</dbReference>
<dbReference type="PANTHER" id="PTHR34040">
    <property type="entry name" value="FLAGELLAR BIOSYNTHETIC PROTEIN FLIQ"/>
    <property type="match status" value="1"/>
</dbReference>
<evidence type="ECO:0000256" key="5">
    <source>
        <dbReference type="ARBA" id="ARBA00022989"/>
    </source>
</evidence>
<dbReference type="PANTHER" id="PTHR34040:SF2">
    <property type="entry name" value="FLAGELLAR BIOSYNTHETIC PROTEIN FLIQ"/>
    <property type="match status" value="1"/>
</dbReference>
<keyword evidence="5 7" id="KW-1133">Transmembrane helix</keyword>
<keyword evidence="8" id="KW-0969">Cilium</keyword>
<dbReference type="GO" id="GO:0009306">
    <property type="term" value="P:protein secretion"/>
    <property type="evidence" value="ECO:0007669"/>
    <property type="project" value="InterPro"/>
</dbReference>
<evidence type="ECO:0000256" key="1">
    <source>
        <dbReference type="ARBA" id="ARBA00004651"/>
    </source>
</evidence>
<evidence type="ECO:0000256" key="3">
    <source>
        <dbReference type="ARBA" id="ARBA00022475"/>
    </source>
</evidence>